<dbReference type="RefSeq" id="WP_269333234.1">
    <property type="nucleotide sequence ID" value="NZ_JAMZFT010000003.1"/>
</dbReference>
<evidence type="ECO:0000256" key="9">
    <source>
        <dbReference type="ARBA" id="ARBA00049486"/>
    </source>
</evidence>
<keyword evidence="8 11" id="KW-0012">Acyltransferase</keyword>
<dbReference type="Proteomes" id="UP001055804">
    <property type="component" value="Unassembled WGS sequence"/>
</dbReference>
<comment type="caution">
    <text evidence="11">The sequence shown here is derived from an EMBL/GenBank/DDBJ whole genome shotgun (WGS) entry which is preliminary data.</text>
</comment>
<comment type="similarity">
    <text evidence="2">Belongs to the transferase hexapeptide repeat family.</text>
</comment>
<evidence type="ECO:0000256" key="6">
    <source>
        <dbReference type="ARBA" id="ARBA00022679"/>
    </source>
</evidence>
<evidence type="ECO:0000256" key="4">
    <source>
        <dbReference type="ARBA" id="ARBA00018522"/>
    </source>
</evidence>
<evidence type="ECO:0000259" key="10">
    <source>
        <dbReference type="SMART" id="SM00971"/>
    </source>
</evidence>
<dbReference type="GO" id="GO:0005737">
    <property type="term" value="C:cytoplasm"/>
    <property type="evidence" value="ECO:0007669"/>
    <property type="project" value="InterPro"/>
</dbReference>
<proteinExistence type="inferred from homology"/>
<dbReference type="Pfam" id="PF00132">
    <property type="entry name" value="Hexapep"/>
    <property type="match status" value="1"/>
</dbReference>
<protein>
    <recommendedName>
        <fullName evidence="4">Serine acetyltransferase</fullName>
        <ecNumber evidence="3">2.3.1.30</ecNumber>
    </recommendedName>
</protein>
<keyword evidence="7" id="KW-0677">Repeat</keyword>
<evidence type="ECO:0000256" key="1">
    <source>
        <dbReference type="ARBA" id="ARBA00004876"/>
    </source>
</evidence>
<comment type="pathway">
    <text evidence="1">Amino-acid biosynthesis; L-cysteine biosynthesis; L-cysteine from L-serine: step 1/2.</text>
</comment>
<evidence type="ECO:0000256" key="5">
    <source>
        <dbReference type="ARBA" id="ARBA00022605"/>
    </source>
</evidence>
<dbReference type="GO" id="GO:0009001">
    <property type="term" value="F:serine O-acetyltransferase activity"/>
    <property type="evidence" value="ECO:0007669"/>
    <property type="project" value="UniProtKB-EC"/>
</dbReference>
<accession>A0A9J6PEY7</accession>
<keyword evidence="6 11" id="KW-0808">Transferase</keyword>
<dbReference type="InterPro" id="IPR011004">
    <property type="entry name" value="Trimer_LpxA-like_sf"/>
</dbReference>
<dbReference type="InterPro" id="IPR010493">
    <property type="entry name" value="Ser_AcTrfase_N"/>
</dbReference>
<evidence type="ECO:0000313" key="12">
    <source>
        <dbReference type="Proteomes" id="UP001055804"/>
    </source>
</evidence>
<dbReference type="EMBL" id="JAMZFT010000003">
    <property type="protein sequence ID" value="MCP1337265.1"/>
    <property type="molecule type" value="Genomic_DNA"/>
</dbReference>
<dbReference type="InterPro" id="IPR042122">
    <property type="entry name" value="Ser_AcTrfase_N_sf"/>
</dbReference>
<dbReference type="SMART" id="SM00971">
    <property type="entry name" value="SATase_N"/>
    <property type="match status" value="1"/>
</dbReference>
<comment type="catalytic activity">
    <reaction evidence="9">
        <text>L-serine + acetyl-CoA = O-acetyl-L-serine + CoA</text>
        <dbReference type="Rhea" id="RHEA:24560"/>
        <dbReference type="ChEBI" id="CHEBI:33384"/>
        <dbReference type="ChEBI" id="CHEBI:57287"/>
        <dbReference type="ChEBI" id="CHEBI:57288"/>
        <dbReference type="ChEBI" id="CHEBI:58340"/>
        <dbReference type="EC" id="2.3.1.30"/>
    </reaction>
</comment>
<evidence type="ECO:0000256" key="7">
    <source>
        <dbReference type="ARBA" id="ARBA00022737"/>
    </source>
</evidence>
<dbReference type="FunFam" id="2.160.10.10:FF:000002">
    <property type="entry name" value="Serine acetyltransferase"/>
    <property type="match status" value="1"/>
</dbReference>
<dbReference type="Pfam" id="PF06426">
    <property type="entry name" value="SATase_N"/>
    <property type="match status" value="1"/>
</dbReference>
<dbReference type="NCBIfam" id="NF041874">
    <property type="entry name" value="EPS_EpsC"/>
    <property type="match status" value="1"/>
</dbReference>
<dbReference type="InterPro" id="IPR001451">
    <property type="entry name" value="Hexapep"/>
</dbReference>
<dbReference type="CDD" id="cd03354">
    <property type="entry name" value="LbH_SAT"/>
    <property type="match status" value="1"/>
</dbReference>
<dbReference type="InterPro" id="IPR045304">
    <property type="entry name" value="LbH_SAT"/>
</dbReference>
<dbReference type="PANTHER" id="PTHR42811">
    <property type="entry name" value="SERINE ACETYLTRANSFERASE"/>
    <property type="match status" value="1"/>
</dbReference>
<evidence type="ECO:0000313" key="11">
    <source>
        <dbReference type="EMBL" id="MCP1337265.1"/>
    </source>
</evidence>
<reference evidence="11" key="1">
    <citation type="submission" date="2022-06" db="EMBL/GenBank/DDBJ databases">
        <title>Isolation and Genomics of Futiania mangrovii gen. nov., sp. nov., a Rare and Metabolically-versatile member in the Class Alphaproteobacteria.</title>
        <authorList>
            <person name="Liu L."/>
            <person name="Huang W.-C."/>
            <person name="Pan J."/>
            <person name="Li J."/>
            <person name="Huang Y."/>
            <person name="Du H."/>
            <person name="Liu Y."/>
            <person name="Li M."/>
        </authorList>
    </citation>
    <scope>NUCLEOTIDE SEQUENCE</scope>
    <source>
        <strain evidence="11">FT118</strain>
    </source>
</reference>
<dbReference type="EC" id="2.3.1.30" evidence="3"/>
<dbReference type="InterPro" id="IPR005881">
    <property type="entry name" value="Ser_O-AcTrfase"/>
</dbReference>
<dbReference type="InterPro" id="IPR018357">
    <property type="entry name" value="Hexapep_transf_CS"/>
</dbReference>
<keyword evidence="5" id="KW-0028">Amino-acid biosynthesis</keyword>
<dbReference type="NCBIfam" id="TIGR01172">
    <property type="entry name" value="cysE"/>
    <property type="match status" value="1"/>
</dbReference>
<evidence type="ECO:0000256" key="3">
    <source>
        <dbReference type="ARBA" id="ARBA00013266"/>
    </source>
</evidence>
<dbReference type="SUPFAM" id="SSF51161">
    <property type="entry name" value="Trimeric LpxA-like enzymes"/>
    <property type="match status" value="1"/>
</dbReference>
<feature type="domain" description="Serine acetyltransferase N-terminal" evidence="10">
    <location>
        <begin position="26"/>
        <end position="130"/>
    </location>
</feature>
<evidence type="ECO:0000256" key="8">
    <source>
        <dbReference type="ARBA" id="ARBA00023315"/>
    </source>
</evidence>
<name>A0A9J6PEY7_9PROT</name>
<dbReference type="PROSITE" id="PS00101">
    <property type="entry name" value="HEXAPEP_TRANSFERASES"/>
    <property type="match status" value="1"/>
</dbReference>
<dbReference type="Gene3D" id="1.10.3130.10">
    <property type="entry name" value="serine acetyltransferase, domain 1"/>
    <property type="match status" value="1"/>
</dbReference>
<dbReference type="Gene3D" id="2.160.10.10">
    <property type="entry name" value="Hexapeptide repeat proteins"/>
    <property type="match status" value="1"/>
</dbReference>
<dbReference type="GO" id="GO:0006535">
    <property type="term" value="P:cysteine biosynthetic process from serine"/>
    <property type="evidence" value="ECO:0007669"/>
    <property type="project" value="InterPro"/>
</dbReference>
<keyword evidence="12" id="KW-1185">Reference proteome</keyword>
<dbReference type="InterPro" id="IPR053376">
    <property type="entry name" value="Serine_acetyltransferase"/>
</dbReference>
<sequence length="286" mass="30540">MSAGNSTNVGFNVVGRRAELKELDPVWFRIREEAEGQVQAEPLLASLIHATVLSHGSLESALSYTLAHKLANEDMRSMALRAVFDEAFGDDPRIAHAVRADVVAVFDRDPACAAYLDPILYFKGFQALQSYRAAHWLWKRGRRALARYLQSRISETFGVDIHPAARIGRGIMIDHATGVVIGETAVVGDDCSLLHGVTLGGTGKEAGDRHPKIERGVLIGAGASVLGNIRVGHCSRVASGSVVLADVPPNSTVAGVPARVVGRSGCAEPARAMDQSIPVDEPDYSI</sequence>
<evidence type="ECO:0000256" key="2">
    <source>
        <dbReference type="ARBA" id="ARBA00007274"/>
    </source>
</evidence>
<organism evidence="11 12">
    <name type="scientific">Futiania mangrovi</name>
    <dbReference type="NCBI Taxonomy" id="2959716"/>
    <lineage>
        <taxon>Bacteria</taxon>
        <taxon>Pseudomonadati</taxon>
        <taxon>Pseudomonadota</taxon>
        <taxon>Alphaproteobacteria</taxon>
        <taxon>Futianiales</taxon>
        <taxon>Futianiaceae</taxon>
        <taxon>Futiania</taxon>
    </lineage>
</organism>
<gene>
    <name evidence="11" type="primary">cysE</name>
    <name evidence="11" type="ORF">NJQ99_12660</name>
</gene>
<dbReference type="AlphaFoldDB" id="A0A9J6PEY7"/>